<dbReference type="InterPro" id="IPR029018">
    <property type="entry name" value="Hex-like_dom2"/>
</dbReference>
<dbReference type="InterPro" id="IPR032287">
    <property type="entry name" value="DUF4838"/>
</dbReference>
<gene>
    <name evidence="2" type="ORF">H5P28_14250</name>
</gene>
<dbReference type="GO" id="GO:0016787">
    <property type="term" value="F:hydrolase activity"/>
    <property type="evidence" value="ECO:0007669"/>
    <property type="project" value="UniProtKB-KW"/>
</dbReference>
<organism evidence="2 3">
    <name type="scientific">Ruficoccus amylovorans</name>
    <dbReference type="NCBI Taxonomy" id="1804625"/>
    <lineage>
        <taxon>Bacteria</taxon>
        <taxon>Pseudomonadati</taxon>
        <taxon>Verrucomicrobiota</taxon>
        <taxon>Opitutia</taxon>
        <taxon>Puniceicoccales</taxon>
        <taxon>Cerasicoccaceae</taxon>
        <taxon>Ruficoccus</taxon>
    </lineage>
</organism>
<name>A0A842HFJ9_9BACT</name>
<protein>
    <submittedName>
        <fullName evidence="2">DUF4838 domain-containing protein</fullName>
    </submittedName>
</protein>
<evidence type="ECO:0000256" key="1">
    <source>
        <dbReference type="ARBA" id="ARBA00022801"/>
    </source>
</evidence>
<dbReference type="Gene3D" id="3.30.379.10">
    <property type="entry name" value="Chitobiase/beta-hexosaminidase domain 2-like"/>
    <property type="match status" value="1"/>
</dbReference>
<evidence type="ECO:0000313" key="2">
    <source>
        <dbReference type="EMBL" id="MBC2595425.1"/>
    </source>
</evidence>
<dbReference type="RefSeq" id="WP_185676387.1">
    <property type="nucleotide sequence ID" value="NZ_JACHVB010000039.1"/>
</dbReference>
<keyword evidence="1" id="KW-0378">Hydrolase</keyword>
<proteinExistence type="predicted"/>
<feature type="non-terminal residue" evidence="2">
    <location>
        <position position="959"/>
    </location>
</feature>
<dbReference type="PANTHER" id="PTHR47406:SF2">
    <property type="entry name" value="ALPHA GLUCURONIDASE N-TERMINAL DOMAIN-CONTAINING PROTEIN"/>
    <property type="match status" value="1"/>
</dbReference>
<dbReference type="Proteomes" id="UP000546464">
    <property type="component" value="Unassembled WGS sequence"/>
</dbReference>
<accession>A0A842HFJ9</accession>
<keyword evidence="3" id="KW-1185">Reference proteome</keyword>
<dbReference type="Pfam" id="PF16126">
    <property type="entry name" value="DUF4838"/>
    <property type="match status" value="1"/>
</dbReference>
<evidence type="ECO:0000313" key="3">
    <source>
        <dbReference type="Proteomes" id="UP000546464"/>
    </source>
</evidence>
<comment type="caution">
    <text evidence="2">The sequence shown here is derived from an EMBL/GenBank/DDBJ whole genome shotgun (WGS) entry which is preliminary data.</text>
</comment>
<sequence>MEISAFIRTGALVAVFSVSSLYSKVVVEQANFSSVGNYAKVAGTTTPGGDYTWKSPDAGNPGAYGFFGAVYQGYGPDAYSYVEYVNSTITVIGIGFAPQFSAGSSEMIGVGFNKFAGNRLIGFNDPDSGAGSFGVYVGIDGAGDYYWQVVGDGQVLNNASGTSGGIATTTAAFPNTLLMTYYADSGTYDLVVNNIEVITDGQFRDANGNVFAPTESEIVAAGFQFSGSTDVNDQVTSFKLASANVLEPKGQSVLFEFATNKQASAVIVLPETPSSQEVIAADMLKEGLDSMSGATFNIIPEPLYAEEFRSMPVLSVGNTKLKEASGLLVPELSAEGYALQASGNALFFTGGERRGPINAVIAFLEEDLGCRWYSRFVPAYYPYEEELTVSVVPRSYSPILEMRDVYHVEAQDPDWAIMNRISSAVDPLSLEIPSAYGGMLRYPGRQLFAHTFYRLAPAKELLSSHPEYFALINGERQFNNICLSNEEALRIVADNAIKILDADPDARLFSISQNDGSSVLCRCEDCLAFSEKENDSGLLINFVNQVAELIHRKYPDVQISTLAYLQTFMPPKTIRPDGDTLIWLATDRHVWHNKYFYITETEEFQEALESWRAIGAKIHIWDYTFGDNANWLTPIPNFKVIEENFKYLVEQGISGIFFQDNFLSIGGSRATMKDWALAKLAWDPTLEMDDLLRDFTFGYYGAAGPSIWKYNQLLHQEWESFHRSNRPNQGAVLHLDRAFINEALALIDQAKAAVINDPVLLAEVEREETCLLYARLENGVTNLADKKAYLEDMDQFRKYVEKFEIKSFAEPTLTDTTTKFTQWRIGMNLFGKENCSPSVIELQIKDVLLPKVGAATCRLTEEPLSDSGYAVYQPGMSTNWSIQWDRSAIDDYRTTETYVLQLRVKLGDLTGSGSVLMCGVWDPEVGSLLEREIDSSELSQDEFSWVTVGEVKLPASSSW</sequence>
<dbReference type="GO" id="GO:0005975">
    <property type="term" value="P:carbohydrate metabolic process"/>
    <property type="evidence" value="ECO:0007669"/>
    <property type="project" value="UniProtKB-ARBA"/>
</dbReference>
<dbReference type="SUPFAM" id="SSF55545">
    <property type="entry name" value="beta-N-acetylhexosaminidase-like domain"/>
    <property type="match status" value="1"/>
</dbReference>
<dbReference type="EMBL" id="JACHVB010000039">
    <property type="protein sequence ID" value="MBC2595425.1"/>
    <property type="molecule type" value="Genomic_DNA"/>
</dbReference>
<reference evidence="2 3" key="1">
    <citation type="submission" date="2020-07" db="EMBL/GenBank/DDBJ databases">
        <authorList>
            <person name="Feng X."/>
        </authorList>
    </citation>
    <scope>NUCLEOTIDE SEQUENCE [LARGE SCALE GENOMIC DNA]</scope>
    <source>
        <strain evidence="2 3">JCM31066</strain>
    </source>
</reference>
<dbReference type="AlphaFoldDB" id="A0A842HFJ9"/>
<dbReference type="PANTHER" id="PTHR47406">
    <property type="entry name" value="COAGULATION FACTOR 5/8 TYPE, C-TERMINAL"/>
    <property type="match status" value="1"/>
</dbReference>